<dbReference type="SUPFAM" id="SSF46785">
    <property type="entry name" value="Winged helix' DNA-binding domain"/>
    <property type="match status" value="1"/>
</dbReference>
<evidence type="ECO:0000259" key="1">
    <source>
        <dbReference type="Pfam" id="PF08279"/>
    </source>
</evidence>
<dbReference type="InterPro" id="IPR013196">
    <property type="entry name" value="HTH_11"/>
</dbReference>
<gene>
    <name evidence="3" type="ORF">GCM10009749_26360</name>
</gene>
<feature type="domain" description="Helix-turn-helix type 11" evidence="1">
    <location>
        <begin position="6"/>
        <end position="59"/>
    </location>
</feature>
<dbReference type="EMBL" id="BAAANJ010000009">
    <property type="protein sequence ID" value="GAA1815355.1"/>
    <property type="molecule type" value="Genomic_DNA"/>
</dbReference>
<evidence type="ECO:0000259" key="2">
    <source>
        <dbReference type="Pfam" id="PF13280"/>
    </source>
</evidence>
<dbReference type="Pfam" id="PF08279">
    <property type="entry name" value="HTH_11"/>
    <property type="match status" value="1"/>
</dbReference>
<evidence type="ECO:0000313" key="4">
    <source>
        <dbReference type="Proteomes" id="UP001500002"/>
    </source>
</evidence>
<reference evidence="3 4" key="1">
    <citation type="journal article" date="2019" name="Int. J. Syst. Evol. Microbiol.">
        <title>The Global Catalogue of Microorganisms (GCM) 10K type strain sequencing project: providing services to taxonomists for standard genome sequencing and annotation.</title>
        <authorList>
            <consortium name="The Broad Institute Genomics Platform"/>
            <consortium name="The Broad Institute Genome Sequencing Center for Infectious Disease"/>
            <person name="Wu L."/>
            <person name="Ma J."/>
        </authorList>
    </citation>
    <scope>NUCLEOTIDE SEQUENCE [LARGE SCALE GENOMIC DNA]</scope>
    <source>
        <strain evidence="3 4">JCM 14322</strain>
    </source>
</reference>
<dbReference type="InterPro" id="IPR036388">
    <property type="entry name" value="WH-like_DNA-bd_sf"/>
</dbReference>
<dbReference type="InterPro" id="IPR026881">
    <property type="entry name" value="WYL_dom"/>
</dbReference>
<dbReference type="PANTHER" id="PTHR34580">
    <property type="match status" value="1"/>
</dbReference>
<dbReference type="PANTHER" id="PTHR34580:SF1">
    <property type="entry name" value="PROTEIN PAFC"/>
    <property type="match status" value="1"/>
</dbReference>
<dbReference type="Proteomes" id="UP001500002">
    <property type="component" value="Unassembled WGS sequence"/>
</dbReference>
<keyword evidence="4" id="KW-1185">Reference proteome</keyword>
<dbReference type="InterPro" id="IPR036390">
    <property type="entry name" value="WH_DNA-bd_sf"/>
</dbReference>
<dbReference type="Gene3D" id="1.10.10.10">
    <property type="entry name" value="Winged helix-like DNA-binding domain superfamily/Winged helix DNA-binding domain"/>
    <property type="match status" value="1"/>
</dbReference>
<dbReference type="RefSeq" id="WP_344296771.1">
    <property type="nucleotide sequence ID" value="NZ_BAAANJ010000009.1"/>
</dbReference>
<dbReference type="PROSITE" id="PS52050">
    <property type="entry name" value="WYL"/>
    <property type="match status" value="1"/>
</dbReference>
<dbReference type="Pfam" id="PF13280">
    <property type="entry name" value="WYL"/>
    <property type="match status" value="1"/>
</dbReference>
<sequence>MKRAERLHALSEMLRRNGSRGCSAERLAREFNVSVRTVKRDLDALERSGAPIWSRPGPGGGFGLAVGASLPPVSLSAAQAVALMAAVAAAPDAPYADLASAGIQKILDVLDPRTRARADELASRVWVNAPHSASRAIRSALEEAMAEQRVVRIRYTSRNGTTTTRDVEPVLFASTNNQWYLVAWCRLRDEMRWFTVSRVERASVTKTACGGHSIREVGEPPANARPVLGR</sequence>
<proteinExistence type="predicted"/>
<accession>A0ABN2MAN6</accession>
<name>A0ABN2MAN6_9MICO</name>
<evidence type="ECO:0000313" key="3">
    <source>
        <dbReference type="EMBL" id="GAA1815355.1"/>
    </source>
</evidence>
<comment type="caution">
    <text evidence="3">The sequence shown here is derived from an EMBL/GenBank/DDBJ whole genome shotgun (WGS) entry which is preliminary data.</text>
</comment>
<organism evidence="3 4">
    <name type="scientific">Agromyces neolithicus</name>
    <dbReference type="NCBI Taxonomy" id="269420"/>
    <lineage>
        <taxon>Bacteria</taxon>
        <taxon>Bacillati</taxon>
        <taxon>Actinomycetota</taxon>
        <taxon>Actinomycetes</taxon>
        <taxon>Micrococcales</taxon>
        <taxon>Microbacteriaceae</taxon>
        <taxon>Agromyces</taxon>
    </lineage>
</organism>
<dbReference type="InterPro" id="IPR051534">
    <property type="entry name" value="CBASS_pafABC_assoc_protein"/>
</dbReference>
<feature type="domain" description="WYL" evidence="2">
    <location>
        <begin position="139"/>
        <end position="203"/>
    </location>
</feature>
<protein>
    <submittedName>
        <fullName evidence="3">HTH domain-containing protein</fullName>
    </submittedName>
</protein>